<reference evidence="3 4" key="2">
    <citation type="submission" date="2018-11" db="EMBL/GenBank/DDBJ databases">
        <authorList>
            <consortium name="Pathogen Informatics"/>
        </authorList>
    </citation>
    <scope>NUCLEOTIDE SEQUENCE [LARGE SCALE GENOMIC DNA]</scope>
</reference>
<evidence type="ECO:0000259" key="2">
    <source>
        <dbReference type="Pfam" id="PF18694"/>
    </source>
</evidence>
<dbReference type="WBParaSite" id="TCNE_0001654101-mRNA-1">
    <property type="protein sequence ID" value="TCNE_0001654101-mRNA-1"/>
    <property type="gene ID" value="TCNE_0001654101"/>
</dbReference>
<evidence type="ECO:0000313" key="5">
    <source>
        <dbReference type="WBParaSite" id="TCNE_0001654101-mRNA-1"/>
    </source>
</evidence>
<protein>
    <submittedName>
        <fullName evidence="5">TDP43_N domain-containing protein</fullName>
    </submittedName>
</protein>
<dbReference type="Proteomes" id="UP000050794">
    <property type="component" value="Unassembled WGS sequence"/>
</dbReference>
<keyword evidence="1" id="KW-0812">Transmembrane</keyword>
<dbReference type="CDD" id="cd19609">
    <property type="entry name" value="NTD_TDP-43"/>
    <property type="match status" value="1"/>
</dbReference>
<keyword evidence="4" id="KW-1185">Reference proteome</keyword>
<evidence type="ECO:0000313" key="4">
    <source>
        <dbReference type="Proteomes" id="UP000050794"/>
    </source>
</evidence>
<sequence length="245" mass="27259">MMDVFDIRIANILSDIYIYCYRLLSPSYIHFFLVAIYLFIVVRDSFEMGDNIDNGGMSISCSVTTFRNLHGLFRGIEQNSGAGGQIVQNSEGTALQRFSRSSDADRLAATARRLSLHMLVAQFSASEEDRSPRILRLSIEVFFPRFVASDEGQRRVLRVYVEPIEVELDEDGALLFSALQSAVPGASGLYFNGECKSSVKFDGKRLLPPADGWKDRKYYAALGKDAGQISHSAATQMRQSSSNDP</sequence>
<gene>
    <name evidence="3" type="ORF">TCNE_LOCUS16540</name>
</gene>
<feature type="transmembrane region" description="Helical" evidence="1">
    <location>
        <begin position="23"/>
        <end position="42"/>
    </location>
</feature>
<accession>A0A183V720</accession>
<name>A0A183V720_TOXCA</name>
<dbReference type="Pfam" id="PF18694">
    <property type="entry name" value="TDP-43_N"/>
    <property type="match status" value="1"/>
</dbReference>
<dbReference type="EMBL" id="UYWY01023683">
    <property type="protein sequence ID" value="VDM47861.1"/>
    <property type="molecule type" value="Genomic_DNA"/>
</dbReference>
<dbReference type="InterPro" id="IPR041105">
    <property type="entry name" value="TDP-43_N"/>
</dbReference>
<proteinExistence type="predicted"/>
<evidence type="ECO:0000256" key="1">
    <source>
        <dbReference type="SAM" id="Phobius"/>
    </source>
</evidence>
<evidence type="ECO:0000313" key="3">
    <source>
        <dbReference type="EMBL" id="VDM47861.1"/>
    </source>
</evidence>
<organism evidence="4 5">
    <name type="scientific">Toxocara canis</name>
    <name type="common">Canine roundworm</name>
    <dbReference type="NCBI Taxonomy" id="6265"/>
    <lineage>
        <taxon>Eukaryota</taxon>
        <taxon>Metazoa</taxon>
        <taxon>Ecdysozoa</taxon>
        <taxon>Nematoda</taxon>
        <taxon>Chromadorea</taxon>
        <taxon>Rhabditida</taxon>
        <taxon>Spirurina</taxon>
        <taxon>Ascaridomorpha</taxon>
        <taxon>Ascaridoidea</taxon>
        <taxon>Toxocaridae</taxon>
        <taxon>Toxocara</taxon>
    </lineage>
</organism>
<keyword evidence="1" id="KW-0472">Membrane</keyword>
<dbReference type="AlphaFoldDB" id="A0A183V720"/>
<keyword evidence="1" id="KW-1133">Transmembrane helix</keyword>
<reference evidence="5" key="1">
    <citation type="submission" date="2016-06" db="UniProtKB">
        <authorList>
            <consortium name="WormBaseParasite"/>
        </authorList>
    </citation>
    <scope>IDENTIFICATION</scope>
</reference>
<feature type="domain" description="TAR DNA-binding protein 43 N-terminal" evidence="2">
    <location>
        <begin position="160"/>
        <end position="221"/>
    </location>
</feature>